<dbReference type="AlphaFoldDB" id="A0AA46PLC6"/>
<name>A0AA46PLC6_9XANT</name>
<protein>
    <submittedName>
        <fullName evidence="2">Uncharacterized protein</fullName>
    </submittedName>
</protein>
<dbReference type="EMBL" id="CP099534">
    <property type="protein sequence ID" value="UYK87300.1"/>
    <property type="molecule type" value="Genomic_DNA"/>
</dbReference>
<feature type="signal peptide" evidence="1">
    <location>
        <begin position="1"/>
        <end position="23"/>
    </location>
</feature>
<evidence type="ECO:0000313" key="2">
    <source>
        <dbReference type="EMBL" id="UYK87300.1"/>
    </source>
</evidence>
<reference evidence="2" key="1">
    <citation type="submission" date="2022-06" db="EMBL/GenBank/DDBJ databases">
        <title>Dynamics of rice microbiomes reveals core vertical transmitted seed endophytes.</title>
        <authorList>
            <person name="Liao K."/>
            <person name="Zhang X."/>
        </authorList>
    </citation>
    <scope>NUCLEOTIDE SEQUENCE</scope>
    <source>
        <strain evidence="2">JR3-14</strain>
    </source>
</reference>
<dbReference type="RefSeq" id="WP_152239867.1">
    <property type="nucleotide sequence ID" value="NZ_CP099533.1"/>
</dbReference>
<gene>
    <name evidence="2" type="ORF">NG824_12365</name>
</gene>
<proteinExistence type="predicted"/>
<keyword evidence="1" id="KW-0732">Signal</keyword>
<accession>A0AA46PLC6</accession>
<evidence type="ECO:0000256" key="1">
    <source>
        <dbReference type="SAM" id="SignalP"/>
    </source>
</evidence>
<sequence>MDKRIAKAALTLALSLAAPLAMACTAEPIQLQNEVSLDNGIECGGGGGGGGGSTPVYTLQGVIQNQGYESDGRPAGGKRLKIRAYSRFANANNDRVDANYINVRCNAYDQIGNGYTTDYDEEGNGALVDVHFKSNFVYGIYRKITVVCTHHAEYGANTYDATSNAEIEIPY</sequence>
<organism evidence="2 3">
    <name type="scientific">Xanthomonas sacchari</name>
    <dbReference type="NCBI Taxonomy" id="56458"/>
    <lineage>
        <taxon>Bacteria</taxon>
        <taxon>Pseudomonadati</taxon>
        <taxon>Pseudomonadota</taxon>
        <taxon>Gammaproteobacteria</taxon>
        <taxon>Lysobacterales</taxon>
        <taxon>Lysobacteraceae</taxon>
        <taxon>Xanthomonas</taxon>
    </lineage>
</organism>
<dbReference type="PROSITE" id="PS51257">
    <property type="entry name" value="PROKAR_LIPOPROTEIN"/>
    <property type="match status" value="1"/>
</dbReference>
<dbReference type="Proteomes" id="UP001164392">
    <property type="component" value="Chromosome"/>
</dbReference>
<evidence type="ECO:0000313" key="3">
    <source>
        <dbReference type="Proteomes" id="UP001164392"/>
    </source>
</evidence>
<feature type="chain" id="PRO_5041328915" evidence="1">
    <location>
        <begin position="24"/>
        <end position="171"/>
    </location>
</feature>